<dbReference type="AlphaFoldDB" id="A0A841DSG1"/>
<dbReference type="EMBL" id="JACHNF010000001">
    <property type="protein sequence ID" value="MBB5980861.1"/>
    <property type="molecule type" value="Genomic_DNA"/>
</dbReference>
<proteinExistence type="predicted"/>
<dbReference type="InterPro" id="IPR013328">
    <property type="entry name" value="6PGD_dom2"/>
</dbReference>
<dbReference type="GO" id="GO:0047129">
    <property type="term" value="F:opine dehydrogenase activity"/>
    <property type="evidence" value="ECO:0007669"/>
    <property type="project" value="UniProtKB-EC"/>
</dbReference>
<dbReference type="Proteomes" id="UP000558997">
    <property type="component" value="Unassembled WGS sequence"/>
</dbReference>
<dbReference type="PANTHER" id="PTHR38015">
    <property type="entry name" value="BLR6086 PROTEIN"/>
    <property type="match status" value="1"/>
</dbReference>
<dbReference type="Gene3D" id="3.40.50.720">
    <property type="entry name" value="NAD(P)-binding Rossmann-like Domain"/>
    <property type="match status" value="1"/>
</dbReference>
<protein>
    <submittedName>
        <fullName evidence="2">Opine dehydrogenase</fullName>
        <ecNumber evidence="2">1.5.1.28</ecNumber>
    </submittedName>
</protein>
<feature type="domain" description="Opine dehydrogenase" evidence="1">
    <location>
        <begin position="187"/>
        <end position="336"/>
    </location>
</feature>
<dbReference type="InterPro" id="IPR008927">
    <property type="entry name" value="6-PGluconate_DH-like_C_sf"/>
</dbReference>
<dbReference type="PROSITE" id="PS51257">
    <property type="entry name" value="PROKAR_LIPOPROTEIN"/>
    <property type="match status" value="1"/>
</dbReference>
<name>A0A841DSG1_9ACTN</name>
<evidence type="ECO:0000313" key="2">
    <source>
        <dbReference type="EMBL" id="MBB5980861.1"/>
    </source>
</evidence>
<dbReference type="Gene3D" id="1.10.1040.10">
    <property type="entry name" value="N-(1-d-carboxylethyl)-l-norvaline Dehydrogenase, domain 2"/>
    <property type="match status" value="1"/>
</dbReference>
<dbReference type="Pfam" id="PF02317">
    <property type="entry name" value="Octopine_DH"/>
    <property type="match status" value="1"/>
</dbReference>
<dbReference type="EC" id="1.5.1.28" evidence="2"/>
<keyword evidence="2" id="KW-0560">Oxidoreductase</keyword>
<evidence type="ECO:0000313" key="3">
    <source>
        <dbReference type="Proteomes" id="UP000558997"/>
    </source>
</evidence>
<organism evidence="2 3">
    <name type="scientific">Kribbella solani</name>
    <dbReference type="NCBI Taxonomy" id="236067"/>
    <lineage>
        <taxon>Bacteria</taxon>
        <taxon>Bacillati</taxon>
        <taxon>Actinomycetota</taxon>
        <taxon>Actinomycetes</taxon>
        <taxon>Propionibacteriales</taxon>
        <taxon>Kribbellaceae</taxon>
        <taxon>Kribbella</taxon>
    </lineage>
</organism>
<accession>A0A841DSG1</accession>
<gene>
    <name evidence="2" type="ORF">HDA44_004202</name>
</gene>
<dbReference type="InterPro" id="IPR003421">
    <property type="entry name" value="Opine_DH"/>
</dbReference>
<keyword evidence="3" id="KW-1185">Reference proteome</keyword>
<comment type="caution">
    <text evidence="2">The sequence shown here is derived from an EMBL/GenBank/DDBJ whole genome shotgun (WGS) entry which is preliminary data.</text>
</comment>
<reference evidence="2 3" key="1">
    <citation type="submission" date="2020-08" db="EMBL/GenBank/DDBJ databases">
        <title>Sequencing the genomes of 1000 actinobacteria strains.</title>
        <authorList>
            <person name="Klenk H.-P."/>
        </authorList>
    </citation>
    <scope>NUCLEOTIDE SEQUENCE [LARGE SCALE GENOMIC DNA]</scope>
    <source>
        <strain evidence="2 3">DSM 17294</strain>
    </source>
</reference>
<dbReference type="InterPro" id="IPR036291">
    <property type="entry name" value="NAD(P)-bd_dom_sf"/>
</dbReference>
<dbReference type="SUPFAM" id="SSF48179">
    <property type="entry name" value="6-phosphogluconate dehydrogenase C-terminal domain-like"/>
    <property type="match status" value="1"/>
</dbReference>
<dbReference type="RefSeq" id="WP_184836896.1">
    <property type="nucleotide sequence ID" value="NZ_BAAAVN010000003.1"/>
</dbReference>
<dbReference type="InterPro" id="IPR051729">
    <property type="entry name" value="Opine/Lysopine_DH"/>
</dbReference>
<dbReference type="SUPFAM" id="SSF51735">
    <property type="entry name" value="NAD(P)-binding Rossmann-fold domains"/>
    <property type="match status" value="1"/>
</dbReference>
<evidence type="ECO:0000259" key="1">
    <source>
        <dbReference type="Pfam" id="PF02317"/>
    </source>
</evidence>
<sequence>MNMPKTAAVLGSGAGALSCAMEMSLAGIEVTVADFPQFASGIEALADSGVIKLKCPWHGVDEAPIAGTSTSPAQAARDNELILVSVPAFGHETFAELLAEVLVDGQSVIWMGEGGGALALAAALRRADRKLDLQIAESNSLPYGARVRAPGLITASRKAGGTRVAGLPAGNGLVEVVTTIWPWLSPAENVWETMLLNFNAIDHVAPIICNLGAVEGRTAPYLLWGEGSTPAVSRVIEYVDAELLAIRAALGLKDRAGYADYLVEQGFAAERGETLHDTLQSSAFASSTIATGPTALNSRYITEDVPYALVPLSSLGDELGVRTPTIDSLIQLAGIATETDFWKVGRTLADLGLAGAGKEGLLAAARDGWW</sequence>
<dbReference type="PANTHER" id="PTHR38015:SF1">
    <property type="entry name" value="OPINE DEHYDROGENASE DOMAIN-CONTAINING PROTEIN"/>
    <property type="match status" value="1"/>
</dbReference>